<gene>
    <name evidence="2" type="ORF">F5878DRAFT_641412</name>
</gene>
<proteinExistence type="predicted"/>
<protein>
    <submittedName>
        <fullName evidence="2">Uncharacterized protein</fullName>
    </submittedName>
</protein>
<comment type="caution">
    <text evidence="2">The sequence shown here is derived from an EMBL/GenBank/DDBJ whole genome shotgun (WGS) entry which is preliminary data.</text>
</comment>
<reference evidence="2" key="1">
    <citation type="submission" date="2022-08" db="EMBL/GenBank/DDBJ databases">
        <authorList>
            <consortium name="DOE Joint Genome Institute"/>
            <person name="Min B."/>
            <person name="Riley R."/>
            <person name="Sierra-Patev S."/>
            <person name="Naranjo-Ortiz M."/>
            <person name="Looney B."/>
            <person name="Konkel Z."/>
            <person name="Slot J.C."/>
            <person name="Sakamoto Y."/>
            <person name="Steenwyk J.L."/>
            <person name="Rokas A."/>
            <person name="Carro J."/>
            <person name="Camarero S."/>
            <person name="Ferreira P."/>
            <person name="Molpeceres G."/>
            <person name="Ruiz-Duenas F.J."/>
            <person name="Serrano A."/>
            <person name="Henrissat B."/>
            <person name="Drula E."/>
            <person name="Hughes K.W."/>
            <person name="Mata J.L."/>
            <person name="Ishikawa N.K."/>
            <person name="Vargas-Isla R."/>
            <person name="Ushijima S."/>
            <person name="Smith C.A."/>
            <person name="Ahrendt S."/>
            <person name="Andreopoulos W."/>
            <person name="He G."/>
            <person name="Labutti K."/>
            <person name="Lipzen A."/>
            <person name="Ng V."/>
            <person name="Sandor L."/>
            <person name="Barry K."/>
            <person name="Martinez A.T."/>
            <person name="Xiao Y."/>
            <person name="Gibbons J.G."/>
            <person name="Terashima K."/>
            <person name="Hibbett D.S."/>
            <person name="Grigoriev I.V."/>
        </authorList>
    </citation>
    <scope>NUCLEOTIDE SEQUENCE</scope>
    <source>
        <strain evidence="2">TFB9207</strain>
    </source>
</reference>
<organism evidence="2 3">
    <name type="scientific">Lentinula raphanica</name>
    <dbReference type="NCBI Taxonomy" id="153919"/>
    <lineage>
        <taxon>Eukaryota</taxon>
        <taxon>Fungi</taxon>
        <taxon>Dikarya</taxon>
        <taxon>Basidiomycota</taxon>
        <taxon>Agaricomycotina</taxon>
        <taxon>Agaricomycetes</taxon>
        <taxon>Agaricomycetidae</taxon>
        <taxon>Agaricales</taxon>
        <taxon>Marasmiineae</taxon>
        <taxon>Omphalotaceae</taxon>
        <taxon>Lentinula</taxon>
    </lineage>
</organism>
<dbReference type="Proteomes" id="UP001163846">
    <property type="component" value="Unassembled WGS sequence"/>
</dbReference>
<sequence>MDKFTRLAIHAGCLCFAKNAGSRISKWRACPVHTSFEGSSFSASEHGESSCDNSQSTLDSLDSMSTPPFQPFAIEERESDCGNQTQDAFHAVFVYRDKNSKNGDCRSSKPTTKSPGWTFVPQHDDVLEHEDESMPDLIDPFVTEGNDGRRNIVPASWAAPRSVTDRQPQIQTEYSPWSRSYDREPKWRKKVRKWLMEIESPGVDIEETIR</sequence>
<evidence type="ECO:0000313" key="2">
    <source>
        <dbReference type="EMBL" id="KAJ3839138.1"/>
    </source>
</evidence>
<name>A0AA38PA46_9AGAR</name>
<feature type="region of interest" description="Disordered" evidence="1">
    <location>
        <begin position="41"/>
        <end position="69"/>
    </location>
</feature>
<dbReference type="EMBL" id="MU806145">
    <property type="protein sequence ID" value="KAJ3839138.1"/>
    <property type="molecule type" value="Genomic_DNA"/>
</dbReference>
<keyword evidence="3" id="KW-1185">Reference proteome</keyword>
<evidence type="ECO:0000313" key="3">
    <source>
        <dbReference type="Proteomes" id="UP001163846"/>
    </source>
</evidence>
<evidence type="ECO:0000256" key="1">
    <source>
        <dbReference type="SAM" id="MobiDB-lite"/>
    </source>
</evidence>
<feature type="compositionally biased region" description="Polar residues" evidence="1">
    <location>
        <begin position="51"/>
        <end position="67"/>
    </location>
</feature>
<accession>A0AA38PA46</accession>
<dbReference type="AlphaFoldDB" id="A0AA38PA46"/>